<feature type="region of interest" description="Disordered" evidence="6">
    <location>
        <begin position="640"/>
        <end position="685"/>
    </location>
</feature>
<dbReference type="InterPro" id="IPR007941">
    <property type="entry name" value="DUF726"/>
</dbReference>
<dbReference type="InterPro" id="IPR029058">
    <property type="entry name" value="AB_hydrolase_fold"/>
</dbReference>
<keyword evidence="4 7" id="KW-1133">Transmembrane helix</keyword>
<gene>
    <name evidence="8" type="ORF">HMPREF1541_02349</name>
</gene>
<evidence type="ECO:0000313" key="9">
    <source>
        <dbReference type="Proteomes" id="UP000030752"/>
    </source>
</evidence>
<feature type="transmembrane region" description="Helical" evidence="7">
    <location>
        <begin position="315"/>
        <end position="335"/>
    </location>
</feature>
<dbReference type="OrthoDB" id="277931at2759"/>
<dbReference type="PANTHER" id="PTHR17920">
    <property type="entry name" value="TRANSMEMBRANE AND COILED-COIL DOMAIN-CONTAINING PROTEIN 4 TMCO4"/>
    <property type="match status" value="1"/>
</dbReference>
<evidence type="ECO:0000256" key="3">
    <source>
        <dbReference type="ARBA" id="ARBA00022692"/>
    </source>
</evidence>
<name>W2S3K7_CYPE1</name>
<feature type="compositionally biased region" description="Low complexity" evidence="6">
    <location>
        <begin position="958"/>
        <end position="971"/>
    </location>
</feature>
<feature type="region of interest" description="Disordered" evidence="6">
    <location>
        <begin position="787"/>
        <end position="815"/>
    </location>
</feature>
<feature type="compositionally biased region" description="Low complexity" evidence="6">
    <location>
        <begin position="1132"/>
        <end position="1141"/>
    </location>
</feature>
<dbReference type="Pfam" id="PF05277">
    <property type="entry name" value="DUF726"/>
    <property type="match status" value="1"/>
</dbReference>
<dbReference type="EMBL" id="KB822718">
    <property type="protein sequence ID" value="ETN43190.1"/>
    <property type="molecule type" value="Genomic_DNA"/>
</dbReference>
<feature type="compositionally biased region" description="Basic and acidic residues" evidence="6">
    <location>
        <begin position="798"/>
        <end position="808"/>
    </location>
</feature>
<feature type="compositionally biased region" description="Polar residues" evidence="6">
    <location>
        <begin position="8"/>
        <end position="17"/>
    </location>
</feature>
<feature type="region of interest" description="Disordered" evidence="6">
    <location>
        <begin position="893"/>
        <end position="1151"/>
    </location>
</feature>
<dbReference type="GeneID" id="19969688"/>
<feature type="transmembrane region" description="Helical" evidence="7">
    <location>
        <begin position="272"/>
        <end position="295"/>
    </location>
</feature>
<dbReference type="Proteomes" id="UP000030752">
    <property type="component" value="Unassembled WGS sequence"/>
</dbReference>
<evidence type="ECO:0000313" key="8">
    <source>
        <dbReference type="EMBL" id="ETN43190.1"/>
    </source>
</evidence>
<evidence type="ECO:0000256" key="5">
    <source>
        <dbReference type="ARBA" id="ARBA00023136"/>
    </source>
</evidence>
<evidence type="ECO:0000256" key="1">
    <source>
        <dbReference type="ARBA" id="ARBA00004141"/>
    </source>
</evidence>
<dbReference type="HOGENOM" id="CLU_004704_0_0_1"/>
<accession>W2S3K7</accession>
<feature type="region of interest" description="Disordered" evidence="6">
    <location>
        <begin position="1"/>
        <end position="22"/>
    </location>
</feature>
<dbReference type="AlphaFoldDB" id="W2S3K7"/>
<dbReference type="InParanoid" id="W2S3K7"/>
<feature type="compositionally biased region" description="Basic and acidic residues" evidence="6">
    <location>
        <begin position="1109"/>
        <end position="1123"/>
    </location>
</feature>
<evidence type="ECO:0000256" key="2">
    <source>
        <dbReference type="ARBA" id="ARBA00009824"/>
    </source>
</evidence>
<protein>
    <recommendedName>
        <fullName evidence="10">DUF726 domain-containing protein</fullName>
    </recommendedName>
</protein>
<evidence type="ECO:0008006" key="10">
    <source>
        <dbReference type="Google" id="ProtNLM"/>
    </source>
</evidence>
<dbReference type="eggNOG" id="KOG2385">
    <property type="taxonomic scope" value="Eukaryota"/>
</dbReference>
<feature type="compositionally biased region" description="Basic and acidic residues" evidence="6">
    <location>
        <begin position="655"/>
        <end position="666"/>
    </location>
</feature>
<dbReference type="Gene3D" id="3.40.50.1820">
    <property type="entry name" value="alpha/beta hydrolase"/>
    <property type="match status" value="1"/>
</dbReference>
<feature type="compositionally biased region" description="Polar residues" evidence="6">
    <location>
        <begin position="1091"/>
        <end position="1101"/>
    </location>
</feature>
<feature type="compositionally biased region" description="Low complexity" evidence="6">
    <location>
        <begin position="900"/>
        <end position="937"/>
    </location>
</feature>
<organism evidence="8 9">
    <name type="scientific">Cyphellophora europaea (strain CBS 101466)</name>
    <name type="common">Phialophora europaea</name>
    <dbReference type="NCBI Taxonomy" id="1220924"/>
    <lineage>
        <taxon>Eukaryota</taxon>
        <taxon>Fungi</taxon>
        <taxon>Dikarya</taxon>
        <taxon>Ascomycota</taxon>
        <taxon>Pezizomycotina</taxon>
        <taxon>Eurotiomycetes</taxon>
        <taxon>Chaetothyriomycetidae</taxon>
        <taxon>Chaetothyriales</taxon>
        <taxon>Cyphellophoraceae</taxon>
        <taxon>Cyphellophora</taxon>
    </lineage>
</organism>
<dbReference type="GO" id="GO:0016020">
    <property type="term" value="C:membrane"/>
    <property type="evidence" value="ECO:0007669"/>
    <property type="project" value="UniProtKB-SubCell"/>
</dbReference>
<sequence>MLREEPQKPSSKAGQSDKNGHDLNTILNEAQRADVTLLVANCSEAMRSLLLENFDAAAGLDKKLLGSGLTEDEKMMHADPSTADVEAYDKERKLQEECQTDIDSHKSKRLKRDVLQAYDEWREKVLMRVGEVVNTKSTVRKQLETHSEPQSPRPKAPVIIGKVTDVPERGTNLKFKDLFPPTKTPLTKLPMDKRTLILHALLLLLISLEHYNAYSRTLMLNLTSSLKLPLKTFEQDEYTTAKGLLESAKELNANEETQKKQEANKDNRKWRVGLATAAGAAILGVSGGLAAPLVASGVGSVMGGLGLGATAAAGYLGSVAGSTLLVGGLFGAYGGRMTGQMMDKYAREVEDFEFLQVHSDQKTSEDHDKGAQEASEHDHKLRLTICISGWLTEKQEVTKPWRVLGTGSEVFALKWELEALLNLGHAMDGMVQSAAWGYAQKELIKRTIFAELMSALWPVGLLKVARVLDNPFSVAKSRADKAGEVLADALINRAQGERPVTLVGYSLGARVIYTCLKTLAERKAFGLIEHAIMIGAPAPSDMTHWRVLRTAVSGRLINVYSENDYLLGFMYRTSALQYGVAGLEPIRGLAGVENVNVSEDVDGHTRYRFLVGAILKKLGFDDIDQNAIAEEREALEKMLKEEKKNSLQSQRNRLMRRESYKGKPDEEKEAEDEASDMEKQVKDRTQKSMMARVIDWWYTPRKPGNTKDAEKVASSLQQAANNPTDAKNAAFDTFKDAHAATQSYTQYVTSKLPSMPGASSMKDTKIAEGATGTTTSYVKAAQEYLPSMPSFGGKKQTRKPDTTSEKAVDTATQAATGMQKGVTGAAGAAKDVIQPSVNNTLNPADNPVVKSAKDTAKKAPIIHQASDRIPGANKAAQVTSDTVGITVQNTGQTVSGALNTTASKTTDAGTAGAGRAVEAGKGAASTATNAASTGTGSLTDAGKLVTGQNTALRETDKSPSQQKSQQQQAQSYFSRAAGYLPATSSLPSMPSFGGNKRGPPKLAKQNSGTGGAQSPKPQPHRTPPGVKSPPKLDRMPSAGAKSPLQRTSSGMKSPPPKLEKKASGTQSPRPLKLERSPSGLKSPPKLERATSGLNKEVTNAPQKAGEGADAVRKQAGDGAEAAKKQAGSWTDTATGAVGGVTSRLPVFGDGK</sequence>
<dbReference type="PANTHER" id="PTHR17920:SF22">
    <property type="entry name" value="DUF726 DOMAIN PROTEIN (AFU_ORTHOLOGUE AFUA_2G12860)"/>
    <property type="match status" value="1"/>
</dbReference>
<evidence type="ECO:0000256" key="7">
    <source>
        <dbReference type="SAM" id="Phobius"/>
    </source>
</evidence>
<feature type="compositionally biased region" description="Basic and acidic residues" evidence="6">
    <location>
        <begin position="676"/>
        <end position="685"/>
    </location>
</feature>
<proteinExistence type="inferred from homology"/>
<dbReference type="RefSeq" id="XP_008714926.1">
    <property type="nucleotide sequence ID" value="XM_008716704.1"/>
</dbReference>
<evidence type="ECO:0000256" key="6">
    <source>
        <dbReference type="SAM" id="MobiDB-lite"/>
    </source>
</evidence>
<comment type="similarity">
    <text evidence="2">Belongs to the TMCO4 family.</text>
</comment>
<reference evidence="8 9" key="1">
    <citation type="submission" date="2013-03" db="EMBL/GenBank/DDBJ databases">
        <title>The Genome Sequence of Phialophora europaea CBS 101466.</title>
        <authorList>
            <consortium name="The Broad Institute Genomics Platform"/>
            <person name="Cuomo C."/>
            <person name="de Hoog S."/>
            <person name="Gorbushina A."/>
            <person name="Walker B."/>
            <person name="Young S.K."/>
            <person name="Zeng Q."/>
            <person name="Gargeya S."/>
            <person name="Fitzgerald M."/>
            <person name="Haas B."/>
            <person name="Abouelleil A."/>
            <person name="Allen A.W."/>
            <person name="Alvarado L."/>
            <person name="Arachchi H.M."/>
            <person name="Berlin A.M."/>
            <person name="Chapman S.B."/>
            <person name="Gainer-Dewar J."/>
            <person name="Goldberg J."/>
            <person name="Griggs A."/>
            <person name="Gujja S."/>
            <person name="Hansen M."/>
            <person name="Howarth C."/>
            <person name="Imamovic A."/>
            <person name="Ireland A."/>
            <person name="Larimer J."/>
            <person name="McCowan C."/>
            <person name="Murphy C."/>
            <person name="Pearson M."/>
            <person name="Poon T.W."/>
            <person name="Priest M."/>
            <person name="Roberts A."/>
            <person name="Saif S."/>
            <person name="Shea T."/>
            <person name="Sisk P."/>
            <person name="Sykes S."/>
            <person name="Wortman J."/>
            <person name="Nusbaum C."/>
            <person name="Birren B."/>
        </authorList>
    </citation>
    <scope>NUCLEOTIDE SEQUENCE [LARGE SCALE GENOMIC DNA]</scope>
    <source>
        <strain evidence="8 9">CBS 101466</strain>
    </source>
</reference>
<dbReference type="VEuPathDB" id="FungiDB:HMPREF1541_02349"/>
<comment type="subcellular location">
    <subcellularLocation>
        <location evidence="1">Membrane</location>
        <topology evidence="1">Multi-pass membrane protein</topology>
    </subcellularLocation>
</comment>
<dbReference type="SUPFAM" id="SSF53474">
    <property type="entry name" value="alpha/beta-Hydrolases"/>
    <property type="match status" value="1"/>
</dbReference>
<keyword evidence="9" id="KW-1185">Reference proteome</keyword>
<evidence type="ECO:0000256" key="4">
    <source>
        <dbReference type="ARBA" id="ARBA00022989"/>
    </source>
</evidence>
<feature type="region of interest" description="Disordered" evidence="6">
    <location>
        <begin position="836"/>
        <end position="857"/>
    </location>
</feature>
<keyword evidence="5 7" id="KW-0472">Membrane</keyword>
<keyword evidence="3 7" id="KW-0812">Transmembrane</keyword>